<feature type="disulfide bond" evidence="5">
    <location>
        <begin position="890"/>
        <end position="917"/>
    </location>
</feature>
<feature type="domain" description="Sushi" evidence="8">
    <location>
        <begin position="1192"/>
        <end position="1241"/>
    </location>
</feature>
<dbReference type="SUPFAM" id="SSF57535">
    <property type="entry name" value="Complement control module/SCR domain"/>
    <property type="match status" value="19"/>
</dbReference>
<accession>A0A8W8JMK0</accession>
<reference evidence="9" key="1">
    <citation type="submission" date="2022-08" db="UniProtKB">
        <authorList>
            <consortium name="EnsemblMetazoa"/>
        </authorList>
    </citation>
    <scope>IDENTIFICATION</scope>
    <source>
        <strain evidence="9">05x7-T-G4-1.051#20</strain>
    </source>
</reference>
<dbReference type="InterPro" id="IPR050350">
    <property type="entry name" value="Compl-Cell_Adhes-Reg"/>
</dbReference>
<feature type="domain" description="Sushi" evidence="8">
    <location>
        <begin position="1027"/>
        <end position="1080"/>
    </location>
</feature>
<evidence type="ECO:0000256" key="4">
    <source>
        <dbReference type="ARBA" id="ARBA00023180"/>
    </source>
</evidence>
<dbReference type="EnsemblMetazoa" id="G20090.1">
    <property type="protein sequence ID" value="G20090.1:cds"/>
    <property type="gene ID" value="G20090"/>
</dbReference>
<sequence>MIFSEWIYIFVAVIVRSTDSLHISEWYPIEAQKTTQRDDDSDNVYGGVVYFYNEHHVKILVPIRNSHTYKGVIIYSGGSSFSGPFPAKYAKGEVRVKVWSRSDLPQASFTSFGKVSISASNFKTISHGLGTVPDMVVVQVVMTNGYISEAGGVTFNSEHYNKDYPQDIGGTIFAFNHLDIRIWAMSDYVACARDGWGTEEISDTYGTLHIQAWLLDSCKKKFSKSFMMDKNNINTTFPTEDNVKFDSSYSLTSTIVSVQMKVFTPNNAGFVFYAGGSAMIDTSSDRYGAIIYGYTETEVFLWRPDKDTSNGYLVYVGGEWGNGESSQQASIVEITVKVIEIDGVCPLPQDIPNADVTVKNNTARYFCNPGYYQLENTDDFISFDGNEWQPTNFECIQICEDPLPIPNAEVMRCNNRAMYSCREGYRSMSGSNIINSLSCGLAPNITNADVLVNDDGAMYGCDNGYIPSNTNNKIVCDDGVCSFTDFKCLRVCPLPQDIPNAEVTVENNTARYFCNPGYYQLENTDDFISCDGNKWQPTNFECIQICEDPLPIPNAEVMRFNNRAMYSCREGYRSMSGSKRINCTASKWQTTTFSCYALSCGPAPNITNADVLVNDDGAMYGCDYGYIPSNTNNRIVCDDGVWSLTDFNCLRVCPLPPDIPNAEVTVENNTARYFCNPGYYQLENTDDFISCDSNKWQPTNFECIQICEDPLPIPNAEVMRFNNRAMYSCREGYRSMSGSNRINCTASKWQTTTFSCYALSCGPAPNITNADVLVNDDGAMYGCDYGYIPSNTNNRIVCDDGVWSLTDFNCLRVCPLPPDIPNAEVTVENNTARYFCNPGYYQLENTDDFISCDSNKWQPTNFECIQICEDPLPIPNAEVMRFNNRAMYSCREGYRSMSGSNRINCTASKWQTTTFSCYALSCGPAPNITNADVLVNDDGAMYGCDYGYIPSNTNNRIVCDDGVWSLTDFNCLRVCPLPPDIPNAEVTVEKNTARYFCNPGYYQLENTDDFISCDGNKWQPTNFGCIQICEDPLPIPNAEVMRFNNRAMYSCREGYRSMSGSNRINCTASKWQTTTFSCYALSCGPAPNITNADVLVNDDGAMYGCDYGYIPSNTNNRIVCDDGVWSLTDFNCLRVCPLPPDIPNAEVTVENNTVRYFCNPGYYQLENTDDFISCDGNKWQPTNFECIQICEDPLPIPNAEVMRFNNRAMYSCREGYRSMSGSNIINCTASKWQTTTFSCYALSCGPAPNITNADVLVNDDGAMYGCDYGYIPSNTNNKIVCDDGVWSLTDFNCLRVCPLPPDIPNAEVTVENNTARYFCNPGYYQLENTDDFISCDGNKWQPTNFECIQICEDPLPIPNAEVMRCNNRVMYSCREGYRSMSGSNIINCTASNWQTTTFSCYALSCGPAPNITNADVLVNDDGAMYGCQNGYIPSNTNNRIVCDDGVWSFTDFKCVDGLGNTRGLLNNQSLEIWLKQIKKDLLIDKRNTSAYRRTLSSVYDPRPASIAIGGSGVVLICTAIFILVLLDVLNFCKYDFRKISKVTKSKPRFK</sequence>
<evidence type="ECO:0000256" key="7">
    <source>
        <dbReference type="SAM" id="SignalP"/>
    </source>
</evidence>
<dbReference type="Proteomes" id="UP000005408">
    <property type="component" value="Unassembled WGS sequence"/>
</dbReference>
<feature type="disulfide bond" evidence="5">
    <location>
        <begin position="729"/>
        <end position="756"/>
    </location>
</feature>
<dbReference type="Gene3D" id="2.10.70.10">
    <property type="entry name" value="Complement Module, domain 1"/>
    <property type="match status" value="13"/>
</dbReference>
<dbReference type="Pfam" id="PF00084">
    <property type="entry name" value="Sushi"/>
    <property type="match status" value="12"/>
</dbReference>
<evidence type="ECO:0000256" key="6">
    <source>
        <dbReference type="SAM" id="Phobius"/>
    </source>
</evidence>
<dbReference type="Gene3D" id="2.20.28.230">
    <property type="match status" value="2"/>
</dbReference>
<feature type="disulfide bond" evidence="5">
    <location>
        <begin position="1373"/>
        <end position="1400"/>
    </location>
</feature>
<evidence type="ECO:0000256" key="5">
    <source>
        <dbReference type="PROSITE-ProRule" id="PRU00302"/>
    </source>
</evidence>
<evidence type="ECO:0000259" key="8">
    <source>
        <dbReference type="PROSITE" id="PS50923"/>
    </source>
</evidence>
<keyword evidence="2" id="KW-0677">Repeat</keyword>
<keyword evidence="1 5" id="KW-0768">Sushi</keyword>
<keyword evidence="3 5" id="KW-1015">Disulfide bond</keyword>
<dbReference type="CDD" id="cd00033">
    <property type="entry name" value="CCP"/>
    <property type="match status" value="11"/>
</dbReference>
<evidence type="ECO:0000256" key="1">
    <source>
        <dbReference type="ARBA" id="ARBA00022659"/>
    </source>
</evidence>
<keyword evidence="7" id="KW-0732">Signal</keyword>
<feature type="disulfide bond" evidence="5">
    <location>
        <begin position="568"/>
        <end position="595"/>
    </location>
</feature>
<comment type="caution">
    <text evidence="5">Lacks conserved residue(s) required for the propagation of feature annotation.</text>
</comment>
<protein>
    <recommendedName>
        <fullName evidence="8">Sushi domain-containing protein</fullName>
    </recommendedName>
</protein>
<evidence type="ECO:0000256" key="3">
    <source>
        <dbReference type="ARBA" id="ARBA00023157"/>
    </source>
</evidence>
<feature type="domain" description="Sushi" evidence="8">
    <location>
        <begin position="544"/>
        <end position="597"/>
    </location>
</feature>
<feature type="domain" description="Sushi" evidence="8">
    <location>
        <begin position="1349"/>
        <end position="1402"/>
    </location>
</feature>
<feature type="transmembrane region" description="Helical" evidence="6">
    <location>
        <begin position="1506"/>
        <end position="1529"/>
    </location>
</feature>
<organism evidence="9 10">
    <name type="scientific">Magallana gigas</name>
    <name type="common">Pacific oyster</name>
    <name type="synonym">Crassostrea gigas</name>
    <dbReference type="NCBI Taxonomy" id="29159"/>
    <lineage>
        <taxon>Eukaryota</taxon>
        <taxon>Metazoa</taxon>
        <taxon>Spiralia</taxon>
        <taxon>Lophotrochozoa</taxon>
        <taxon>Mollusca</taxon>
        <taxon>Bivalvia</taxon>
        <taxon>Autobranchia</taxon>
        <taxon>Pteriomorphia</taxon>
        <taxon>Ostreida</taxon>
        <taxon>Ostreoidea</taxon>
        <taxon>Ostreidae</taxon>
        <taxon>Magallana</taxon>
    </lineage>
</organism>
<dbReference type="PROSITE" id="PS50923">
    <property type="entry name" value="SUSHI"/>
    <property type="match status" value="7"/>
</dbReference>
<dbReference type="InterPro" id="IPR035976">
    <property type="entry name" value="Sushi/SCR/CCP_sf"/>
</dbReference>
<dbReference type="SMART" id="SM00032">
    <property type="entry name" value="CCP"/>
    <property type="match status" value="20"/>
</dbReference>
<dbReference type="PANTHER" id="PTHR19325:SF560">
    <property type="entry name" value="SUSHI, VON WILLEBRAND FACTOR TYPE A, EGF AND PENTRAXIN DOMAIN-CONTAINING PROTEIN 1"/>
    <property type="match status" value="1"/>
</dbReference>
<evidence type="ECO:0000313" key="9">
    <source>
        <dbReference type="EnsemblMetazoa" id="G20090.1:cds"/>
    </source>
</evidence>
<feature type="disulfide bond" evidence="5">
    <location>
        <begin position="1212"/>
        <end position="1239"/>
    </location>
</feature>
<feature type="disulfide bond" evidence="5">
    <location>
        <begin position="1051"/>
        <end position="1078"/>
    </location>
</feature>
<keyword evidence="10" id="KW-1185">Reference proteome</keyword>
<feature type="chain" id="PRO_5036445228" description="Sushi domain-containing protein" evidence="7">
    <location>
        <begin position="21"/>
        <end position="1550"/>
    </location>
</feature>
<keyword evidence="6" id="KW-1133">Transmembrane helix</keyword>
<proteinExistence type="predicted"/>
<feature type="domain" description="Sushi" evidence="8">
    <location>
        <begin position="866"/>
        <end position="919"/>
    </location>
</feature>
<keyword evidence="4" id="KW-0325">Glycoprotein</keyword>
<dbReference type="InterPro" id="IPR000436">
    <property type="entry name" value="Sushi_SCR_CCP_dom"/>
</dbReference>
<evidence type="ECO:0000313" key="10">
    <source>
        <dbReference type="Proteomes" id="UP000005408"/>
    </source>
</evidence>
<dbReference type="PANTHER" id="PTHR19325">
    <property type="entry name" value="COMPLEMENT COMPONENT-RELATED SUSHI DOMAIN-CONTAINING"/>
    <property type="match status" value="1"/>
</dbReference>
<name>A0A8W8JMK0_MAGGI</name>
<feature type="domain" description="Sushi" evidence="8">
    <location>
        <begin position="1134"/>
        <end position="1188"/>
    </location>
</feature>
<keyword evidence="6" id="KW-0472">Membrane</keyword>
<keyword evidence="6" id="KW-0812">Transmembrane</keyword>
<evidence type="ECO:0000256" key="2">
    <source>
        <dbReference type="ARBA" id="ARBA00022737"/>
    </source>
</evidence>
<feature type="domain" description="Sushi" evidence="8">
    <location>
        <begin position="705"/>
        <end position="758"/>
    </location>
</feature>
<feature type="signal peptide" evidence="7">
    <location>
        <begin position="1"/>
        <end position="20"/>
    </location>
</feature>